<gene>
    <name evidence="1" type="ORF">FHS34_000341</name>
</gene>
<reference evidence="1 2" key="1">
    <citation type="submission" date="2020-08" db="EMBL/GenBank/DDBJ databases">
        <title>Genomic Encyclopedia of Type Strains, Phase III (KMG-III): the genomes of soil and plant-associated and newly described type strains.</title>
        <authorList>
            <person name="Whitman W."/>
        </authorList>
    </citation>
    <scope>NUCLEOTIDE SEQUENCE [LARGE SCALE GENOMIC DNA]</scope>
    <source>
        <strain evidence="1 2">CECT 3313</strain>
    </source>
</reference>
<evidence type="ECO:0000313" key="2">
    <source>
        <dbReference type="Proteomes" id="UP000585836"/>
    </source>
</evidence>
<name>A0A7W9PNG1_9ACTN</name>
<dbReference type="Proteomes" id="UP000585836">
    <property type="component" value="Unassembled WGS sequence"/>
</dbReference>
<keyword evidence="2" id="KW-1185">Reference proteome</keyword>
<proteinExistence type="predicted"/>
<dbReference type="EMBL" id="JACHJK010000001">
    <property type="protein sequence ID" value="MBB5924906.1"/>
    <property type="molecule type" value="Genomic_DNA"/>
</dbReference>
<organism evidence="1 2">
    <name type="scientific">Streptomyces echinatus</name>
    <dbReference type="NCBI Taxonomy" id="67293"/>
    <lineage>
        <taxon>Bacteria</taxon>
        <taxon>Bacillati</taxon>
        <taxon>Actinomycetota</taxon>
        <taxon>Actinomycetes</taxon>
        <taxon>Kitasatosporales</taxon>
        <taxon>Streptomycetaceae</taxon>
        <taxon>Streptomyces</taxon>
    </lineage>
</organism>
<evidence type="ECO:0000313" key="1">
    <source>
        <dbReference type="EMBL" id="MBB5924906.1"/>
    </source>
</evidence>
<accession>A0A7W9PNG1</accession>
<protein>
    <submittedName>
        <fullName evidence="1">Uncharacterized protein</fullName>
    </submittedName>
</protein>
<dbReference type="AlphaFoldDB" id="A0A7W9PNG1"/>
<sequence>MIDAGRHAVIDAERHAVIDADEKCARLSAR</sequence>
<comment type="caution">
    <text evidence="1">The sequence shown here is derived from an EMBL/GenBank/DDBJ whole genome shotgun (WGS) entry which is preliminary data.</text>
</comment>